<dbReference type="Proteomes" id="UP000623678">
    <property type="component" value="Unassembled WGS sequence"/>
</dbReference>
<keyword evidence="3" id="KW-1185">Reference proteome</keyword>
<organism evidence="2 3">
    <name type="scientific">Youxingia wuxianensis</name>
    <dbReference type="NCBI Taxonomy" id="2763678"/>
    <lineage>
        <taxon>Bacteria</taxon>
        <taxon>Bacillati</taxon>
        <taxon>Bacillota</taxon>
        <taxon>Clostridia</taxon>
        <taxon>Eubacteriales</taxon>
        <taxon>Oscillospiraceae</taxon>
        <taxon>Youxingia</taxon>
    </lineage>
</organism>
<dbReference type="AlphaFoldDB" id="A0A926ESM0"/>
<dbReference type="EMBL" id="JACRTD010000006">
    <property type="protein sequence ID" value="MBC8585754.1"/>
    <property type="molecule type" value="Genomic_DNA"/>
</dbReference>
<sequence>MIYVTGDTHGDIGRFKSKEIKKLKKNDVLIVCGDFGFVWDGSKKEQKILRWLGKRKYQVLFCEGTHDNLDLLAQRPVVDFCGGKARQVDGKCMQLLRGEIYTIESDTIFVFGGGETADVDDRTQGITWWAQELPSQEEMAYARGNLNKQGNVVDYIITHEASATICGFLDMESFHTNHLNAFLDEVAGSVRYKQWFFGRYHQDKVIPPLYRALYQQIVPLKANLK</sequence>
<dbReference type="InterPro" id="IPR029052">
    <property type="entry name" value="Metallo-depent_PP-like"/>
</dbReference>
<protein>
    <submittedName>
        <fullName evidence="2">Metallophosphoesterase</fullName>
    </submittedName>
</protein>
<evidence type="ECO:0000259" key="1">
    <source>
        <dbReference type="Pfam" id="PF00149"/>
    </source>
</evidence>
<proteinExistence type="predicted"/>
<reference evidence="2" key="1">
    <citation type="submission" date="2020-08" db="EMBL/GenBank/DDBJ databases">
        <title>Genome public.</title>
        <authorList>
            <person name="Liu C."/>
            <person name="Sun Q."/>
        </authorList>
    </citation>
    <scope>NUCLEOTIDE SEQUENCE</scope>
    <source>
        <strain evidence="2">NSJ-64</strain>
    </source>
</reference>
<dbReference type="GO" id="GO:0016787">
    <property type="term" value="F:hydrolase activity"/>
    <property type="evidence" value="ECO:0007669"/>
    <property type="project" value="InterPro"/>
</dbReference>
<dbReference type="RefSeq" id="WP_262395471.1">
    <property type="nucleotide sequence ID" value="NZ_JACRTD010000006.1"/>
</dbReference>
<dbReference type="InterPro" id="IPR004843">
    <property type="entry name" value="Calcineurin-like_PHP"/>
</dbReference>
<feature type="domain" description="Calcineurin-like phosphoesterase" evidence="1">
    <location>
        <begin position="2"/>
        <end position="159"/>
    </location>
</feature>
<accession>A0A926ESM0</accession>
<evidence type="ECO:0000313" key="3">
    <source>
        <dbReference type="Proteomes" id="UP000623678"/>
    </source>
</evidence>
<name>A0A926ESM0_9FIRM</name>
<comment type="caution">
    <text evidence="2">The sequence shown here is derived from an EMBL/GenBank/DDBJ whole genome shotgun (WGS) entry which is preliminary data.</text>
</comment>
<gene>
    <name evidence="2" type="ORF">H8705_09170</name>
</gene>
<dbReference type="Gene3D" id="3.60.21.10">
    <property type="match status" value="1"/>
</dbReference>
<dbReference type="Pfam" id="PF00149">
    <property type="entry name" value="Metallophos"/>
    <property type="match status" value="1"/>
</dbReference>
<evidence type="ECO:0000313" key="2">
    <source>
        <dbReference type="EMBL" id="MBC8585754.1"/>
    </source>
</evidence>
<dbReference type="SUPFAM" id="SSF56300">
    <property type="entry name" value="Metallo-dependent phosphatases"/>
    <property type="match status" value="1"/>
</dbReference>